<evidence type="ECO:0000259" key="9">
    <source>
        <dbReference type="PROSITE" id="PS50113"/>
    </source>
</evidence>
<dbReference type="InterPro" id="IPR003661">
    <property type="entry name" value="HisK_dim/P_dom"/>
</dbReference>
<keyword evidence="11" id="KW-1185">Reference proteome</keyword>
<dbReference type="InterPro" id="IPR036890">
    <property type="entry name" value="HATPase_C_sf"/>
</dbReference>
<dbReference type="EMBL" id="JALJRB010000014">
    <property type="protein sequence ID" value="MCJ8501477.1"/>
    <property type="molecule type" value="Genomic_DNA"/>
</dbReference>
<feature type="transmembrane region" description="Helical" evidence="7">
    <location>
        <begin position="15"/>
        <end position="36"/>
    </location>
</feature>
<dbReference type="Proteomes" id="UP001165427">
    <property type="component" value="Unassembled WGS sequence"/>
</dbReference>
<dbReference type="AlphaFoldDB" id="A0AA41UKI8"/>
<dbReference type="GO" id="GO:0000156">
    <property type="term" value="F:phosphorelay response regulator activity"/>
    <property type="evidence" value="ECO:0007669"/>
    <property type="project" value="TreeGrafter"/>
</dbReference>
<evidence type="ECO:0000313" key="11">
    <source>
        <dbReference type="Proteomes" id="UP001165427"/>
    </source>
</evidence>
<dbReference type="RefSeq" id="WP_246909215.1">
    <property type="nucleotide sequence ID" value="NZ_JALJRB010000014.1"/>
</dbReference>
<dbReference type="Pfam" id="PF00512">
    <property type="entry name" value="HisKA"/>
    <property type="match status" value="1"/>
</dbReference>
<evidence type="ECO:0000256" key="3">
    <source>
        <dbReference type="ARBA" id="ARBA00022553"/>
    </source>
</evidence>
<accession>A0AA41UKI8</accession>
<dbReference type="PANTHER" id="PTHR42878:SF15">
    <property type="entry name" value="BACTERIOPHYTOCHROME"/>
    <property type="match status" value="1"/>
</dbReference>
<feature type="domain" description="PAC" evidence="9">
    <location>
        <begin position="628"/>
        <end position="680"/>
    </location>
</feature>
<protein>
    <recommendedName>
        <fullName evidence="2">histidine kinase</fullName>
        <ecNumber evidence="2">2.7.13.3</ecNumber>
    </recommendedName>
</protein>
<dbReference type="SMART" id="SM00388">
    <property type="entry name" value="HisKA"/>
    <property type="match status" value="1"/>
</dbReference>
<evidence type="ECO:0000256" key="7">
    <source>
        <dbReference type="SAM" id="Phobius"/>
    </source>
</evidence>
<dbReference type="SUPFAM" id="SSF55785">
    <property type="entry name" value="PYP-like sensor domain (PAS domain)"/>
    <property type="match status" value="1"/>
</dbReference>
<keyword evidence="6 7" id="KW-0472">Membrane</keyword>
<feature type="transmembrane region" description="Helical" evidence="7">
    <location>
        <begin position="157"/>
        <end position="179"/>
    </location>
</feature>
<feature type="transmembrane region" description="Helical" evidence="7">
    <location>
        <begin position="231"/>
        <end position="251"/>
    </location>
</feature>
<comment type="caution">
    <text evidence="10">The sequence shown here is derived from an EMBL/GenBank/DDBJ whole genome shotgun (WGS) entry which is preliminary data.</text>
</comment>
<gene>
    <name evidence="10" type="ORF">MRX98_12900</name>
</gene>
<keyword evidence="7" id="KW-1133">Transmembrane helix</keyword>
<dbReference type="SUPFAM" id="SSF47384">
    <property type="entry name" value="Homodimeric domain of signal transducing histidine kinase"/>
    <property type="match status" value="1"/>
</dbReference>
<evidence type="ECO:0000259" key="8">
    <source>
        <dbReference type="PROSITE" id="PS50109"/>
    </source>
</evidence>
<evidence type="ECO:0000256" key="1">
    <source>
        <dbReference type="ARBA" id="ARBA00000085"/>
    </source>
</evidence>
<keyword evidence="5" id="KW-0418">Kinase</keyword>
<sequence length="913" mass="100181">MGEATTSAGTEFQRWAAAGALTAAALGVVALAGWLAGQPRLAALGEDLIPMAPSTAVFFLLYGGVLFARSRYPEQARLRVVALLVFTGGTLAAMVLGLLASTRTYLAVERLGLPMEGTVAGAPVGHMSPLTAGCFLLVGVVYFLSREKRQDRPLLKMTAWCLTLLLGLVSGVLLLAYLYGAPLLYHSGFIPPAATTSSAFLGVTIALSGRAAPASWRIVRLSATFAHTLHLLIGGVIVLGMVIVVAGYLYFRQHAEAHRAETINHLTAVAELKAAELARWRSERLGDGSIFFHNSDFASLMRRALDSVPGADQQVLFWLDRVRTAYHYDRVFFLDYGERIRFAAPDDPEPPGRYLLDRFQTLLAAEGPVLLDLHQRYPGGPANMAVAVPVADPDEGRTPLGLMVLRIDPETYLYPFLQQWPIFSRSAETLLVRREKQGIVFLNPLRFQDAPPLTLKIDLGGDMARPAVLAAEGHRGVVQGPDYRGVPVVAAVGQVPDAPWFLVARMDRAEIEAPLRELLWVLIVLVTALVLVCGAGAGLIWRRQRTRHLQEQLDTAQRLRQLSLRQEAILAAVPDIVLETDRDRVCTWVNAPGLAFFGQDIVGARVDLQHAVAVGPEEVSDNHRDEVVSAEGWHRRRDGEKRLLAWRSRMLVDDSGRLGGTISSARDISDQRQVEEQLQQKNDELMRFTYTVSHDLKSPLVTIRTFLGYLESDMQAGDAAAVADDLAYIRSAADKMARLLDELLALSRVGRMVNTFESVALRKVVQEALSLTAGRIKERGVRVTVTTDPVLLYGDRSRLVELFQNLVDNAVKFMGDQSRPHIEIGTFRDGDETVLYVRDNGGGIDPRHHDKLFGLFEKLDPDSEGTGIGLALVKRIVEVHQGRIWAESEGKGRGAAFYFTLNTEGSGDPRQGG</sequence>
<dbReference type="InterPro" id="IPR004358">
    <property type="entry name" value="Sig_transdc_His_kin-like_C"/>
</dbReference>
<dbReference type="InterPro" id="IPR003594">
    <property type="entry name" value="HATPase_dom"/>
</dbReference>
<dbReference type="InterPro" id="IPR035965">
    <property type="entry name" value="PAS-like_dom_sf"/>
</dbReference>
<dbReference type="PROSITE" id="PS50109">
    <property type="entry name" value="HIS_KIN"/>
    <property type="match status" value="1"/>
</dbReference>
<keyword evidence="7" id="KW-0812">Transmembrane</keyword>
<comment type="catalytic activity">
    <reaction evidence="1">
        <text>ATP + protein L-histidine = ADP + protein N-phospho-L-histidine.</text>
        <dbReference type="EC" id="2.7.13.3"/>
    </reaction>
</comment>
<feature type="domain" description="Histidine kinase" evidence="8">
    <location>
        <begin position="691"/>
        <end position="905"/>
    </location>
</feature>
<dbReference type="InterPro" id="IPR036097">
    <property type="entry name" value="HisK_dim/P_sf"/>
</dbReference>
<organism evidence="10 11">
    <name type="scientific">Desulfatitalea alkaliphila</name>
    <dbReference type="NCBI Taxonomy" id="2929485"/>
    <lineage>
        <taxon>Bacteria</taxon>
        <taxon>Pseudomonadati</taxon>
        <taxon>Thermodesulfobacteriota</taxon>
        <taxon>Desulfobacteria</taxon>
        <taxon>Desulfobacterales</taxon>
        <taxon>Desulfosarcinaceae</taxon>
        <taxon>Desulfatitalea</taxon>
    </lineage>
</organism>
<dbReference type="GO" id="GO:0007234">
    <property type="term" value="P:osmosensory signaling via phosphorelay pathway"/>
    <property type="evidence" value="ECO:0007669"/>
    <property type="project" value="TreeGrafter"/>
</dbReference>
<dbReference type="CDD" id="cd00082">
    <property type="entry name" value="HisKA"/>
    <property type="match status" value="1"/>
</dbReference>
<name>A0AA41UKI8_9BACT</name>
<proteinExistence type="predicted"/>
<feature type="transmembrane region" description="Helical" evidence="7">
    <location>
        <begin position="48"/>
        <end position="68"/>
    </location>
</feature>
<keyword evidence="3" id="KW-0597">Phosphoprotein</keyword>
<dbReference type="InterPro" id="IPR000014">
    <property type="entry name" value="PAS"/>
</dbReference>
<dbReference type="PANTHER" id="PTHR42878">
    <property type="entry name" value="TWO-COMPONENT HISTIDINE KINASE"/>
    <property type="match status" value="1"/>
</dbReference>
<dbReference type="CDD" id="cd00130">
    <property type="entry name" value="PAS"/>
    <property type="match status" value="1"/>
</dbReference>
<dbReference type="GO" id="GO:0005524">
    <property type="term" value="F:ATP binding"/>
    <property type="evidence" value="ECO:0007669"/>
    <property type="project" value="UniProtKB-KW"/>
</dbReference>
<dbReference type="SMART" id="SM00387">
    <property type="entry name" value="HATPase_c"/>
    <property type="match status" value="1"/>
</dbReference>
<keyword evidence="4" id="KW-0808">Transferase</keyword>
<keyword evidence="10" id="KW-0547">Nucleotide-binding</keyword>
<dbReference type="InterPro" id="IPR005467">
    <property type="entry name" value="His_kinase_dom"/>
</dbReference>
<evidence type="ECO:0000256" key="6">
    <source>
        <dbReference type="ARBA" id="ARBA00023136"/>
    </source>
</evidence>
<dbReference type="GO" id="GO:0030295">
    <property type="term" value="F:protein kinase activator activity"/>
    <property type="evidence" value="ECO:0007669"/>
    <property type="project" value="TreeGrafter"/>
</dbReference>
<dbReference type="FunFam" id="3.30.565.10:FF:000006">
    <property type="entry name" value="Sensor histidine kinase WalK"/>
    <property type="match status" value="1"/>
</dbReference>
<dbReference type="GO" id="GO:0016020">
    <property type="term" value="C:membrane"/>
    <property type="evidence" value="ECO:0007669"/>
    <property type="project" value="UniProtKB-SubCell"/>
</dbReference>
<dbReference type="SUPFAM" id="SSF55874">
    <property type="entry name" value="ATPase domain of HSP90 chaperone/DNA topoisomerase II/histidine kinase"/>
    <property type="match status" value="1"/>
</dbReference>
<dbReference type="InterPro" id="IPR050351">
    <property type="entry name" value="BphY/WalK/GraS-like"/>
</dbReference>
<dbReference type="GO" id="GO:0000155">
    <property type="term" value="F:phosphorelay sensor kinase activity"/>
    <property type="evidence" value="ECO:0007669"/>
    <property type="project" value="InterPro"/>
</dbReference>
<dbReference type="EC" id="2.7.13.3" evidence="2"/>
<dbReference type="Pfam" id="PF02518">
    <property type="entry name" value="HATPase_c"/>
    <property type="match status" value="1"/>
</dbReference>
<dbReference type="PROSITE" id="PS50113">
    <property type="entry name" value="PAC"/>
    <property type="match status" value="1"/>
</dbReference>
<dbReference type="Gene3D" id="3.30.450.20">
    <property type="entry name" value="PAS domain"/>
    <property type="match status" value="1"/>
</dbReference>
<feature type="transmembrane region" description="Helical" evidence="7">
    <location>
        <begin position="80"/>
        <end position="106"/>
    </location>
</feature>
<dbReference type="PRINTS" id="PR00344">
    <property type="entry name" value="BCTRLSENSOR"/>
</dbReference>
<keyword evidence="10" id="KW-0067">ATP-binding</keyword>
<reference evidence="10" key="1">
    <citation type="submission" date="2022-04" db="EMBL/GenBank/DDBJ databases">
        <title>Desulfatitalea alkaliphila sp. nov., a novel anaerobic sulfate-reducing bacterium isolated from terrestrial mud volcano, Taman Peninsula, Russia.</title>
        <authorList>
            <person name="Khomyakova M.A."/>
            <person name="Merkel A.Y."/>
            <person name="Slobodkin A.I."/>
        </authorList>
    </citation>
    <scope>NUCLEOTIDE SEQUENCE</scope>
    <source>
        <strain evidence="10">M08but</strain>
    </source>
</reference>
<feature type="transmembrane region" description="Helical" evidence="7">
    <location>
        <begin position="518"/>
        <end position="541"/>
    </location>
</feature>
<evidence type="ECO:0000313" key="10">
    <source>
        <dbReference type="EMBL" id="MCJ8501477.1"/>
    </source>
</evidence>
<evidence type="ECO:0000256" key="4">
    <source>
        <dbReference type="ARBA" id="ARBA00022679"/>
    </source>
</evidence>
<feature type="transmembrane region" description="Helical" evidence="7">
    <location>
        <begin position="126"/>
        <end position="145"/>
    </location>
</feature>
<dbReference type="InterPro" id="IPR000700">
    <property type="entry name" value="PAS-assoc_C"/>
</dbReference>
<dbReference type="Gene3D" id="1.10.287.130">
    <property type="match status" value="1"/>
</dbReference>
<dbReference type="Gene3D" id="3.30.565.10">
    <property type="entry name" value="Histidine kinase-like ATPase, C-terminal domain"/>
    <property type="match status" value="1"/>
</dbReference>
<evidence type="ECO:0000256" key="2">
    <source>
        <dbReference type="ARBA" id="ARBA00012438"/>
    </source>
</evidence>
<evidence type="ECO:0000256" key="5">
    <source>
        <dbReference type="ARBA" id="ARBA00022777"/>
    </source>
</evidence>